<dbReference type="GO" id="GO:0000166">
    <property type="term" value="F:nucleotide binding"/>
    <property type="evidence" value="ECO:0007669"/>
    <property type="project" value="UniProtKB-KW"/>
</dbReference>
<evidence type="ECO:0000256" key="7">
    <source>
        <dbReference type="RuleBase" id="RU366076"/>
    </source>
</evidence>
<dbReference type="Gene3D" id="3.30.428.10">
    <property type="entry name" value="HIT-like"/>
    <property type="match status" value="1"/>
</dbReference>
<evidence type="ECO:0000256" key="3">
    <source>
        <dbReference type="PIRSR" id="PIRSR639383-1"/>
    </source>
</evidence>
<dbReference type="AlphaFoldDB" id="A0A9P8SKV6"/>
<evidence type="ECO:0000256" key="5">
    <source>
        <dbReference type="PIRSR" id="PIRSR639383-3"/>
    </source>
</evidence>
<dbReference type="PROSITE" id="PS51084">
    <property type="entry name" value="HIT_2"/>
    <property type="match status" value="1"/>
</dbReference>
<dbReference type="SUPFAM" id="SSF54197">
    <property type="entry name" value="HIT-like"/>
    <property type="match status" value="1"/>
</dbReference>
<feature type="active site" description="Tele-AMP-histidine intermediate" evidence="3">
    <location>
        <position position="127"/>
    </location>
</feature>
<dbReference type="GeneID" id="68352774"/>
<feature type="binding site" evidence="4">
    <location>
        <position position="114"/>
    </location>
    <ligand>
        <name>substrate</name>
    </ligand>
</feature>
<feature type="short sequence motif" description="Histidine triad motif" evidence="6">
    <location>
        <begin position="125"/>
        <end position="129"/>
    </location>
</feature>
<evidence type="ECO:0000256" key="2">
    <source>
        <dbReference type="ARBA" id="ARBA00022801"/>
    </source>
</evidence>
<evidence type="ECO:0000313" key="10">
    <source>
        <dbReference type="EMBL" id="KAH0965629.1"/>
    </source>
</evidence>
<comment type="caution">
    <text evidence="10">The sequence shown here is derived from an EMBL/GenBank/DDBJ whole genome shotgun (WGS) entry which is preliminary data.</text>
</comment>
<organism evidence="10 11">
    <name type="scientific">Hirsutella rhossiliensis</name>
    <dbReference type="NCBI Taxonomy" id="111463"/>
    <lineage>
        <taxon>Eukaryota</taxon>
        <taxon>Fungi</taxon>
        <taxon>Dikarya</taxon>
        <taxon>Ascomycota</taxon>
        <taxon>Pezizomycotina</taxon>
        <taxon>Sordariomycetes</taxon>
        <taxon>Hypocreomycetidae</taxon>
        <taxon>Hypocreales</taxon>
        <taxon>Ophiocordycipitaceae</taxon>
        <taxon>Hirsutella</taxon>
    </lineage>
</organism>
<dbReference type="PANTHER" id="PTHR46243">
    <property type="entry name" value="BIS(5'-ADENOSYL)-TRIPHOSPHATASE"/>
    <property type="match status" value="1"/>
</dbReference>
<feature type="compositionally biased region" description="Low complexity" evidence="8">
    <location>
        <begin position="84"/>
        <end position="100"/>
    </location>
</feature>
<comment type="catalytic activity">
    <reaction evidence="7">
        <text>P(1),P(3)-bis(5'-adenosyl) triphosphate + H2O = AMP + ADP + 2 H(+)</text>
        <dbReference type="Rhea" id="RHEA:13893"/>
        <dbReference type="ChEBI" id="CHEBI:15377"/>
        <dbReference type="ChEBI" id="CHEBI:15378"/>
        <dbReference type="ChEBI" id="CHEBI:58529"/>
        <dbReference type="ChEBI" id="CHEBI:456215"/>
        <dbReference type="ChEBI" id="CHEBI:456216"/>
        <dbReference type="EC" id="3.6.1.29"/>
    </reaction>
</comment>
<reference evidence="10" key="1">
    <citation type="submission" date="2021-09" db="EMBL/GenBank/DDBJ databases">
        <title>A high-quality genome of the endoparasitic fungus Hirsutella rhossiliensis with a comparison of Hirsutella genomes reveals transposable elements contributing to genome size variation.</title>
        <authorList>
            <person name="Lin R."/>
            <person name="Jiao Y."/>
            <person name="Sun X."/>
            <person name="Ling J."/>
            <person name="Xie B."/>
            <person name="Cheng X."/>
        </authorList>
    </citation>
    <scope>NUCLEOTIDE SEQUENCE</scope>
    <source>
        <strain evidence="10">HR02</strain>
    </source>
</reference>
<evidence type="ECO:0000313" key="11">
    <source>
        <dbReference type="Proteomes" id="UP000824596"/>
    </source>
</evidence>
<evidence type="ECO:0000256" key="6">
    <source>
        <dbReference type="PROSITE-ProRule" id="PRU00464"/>
    </source>
</evidence>
<dbReference type="EMBL" id="JAIZPD010000003">
    <property type="protein sequence ID" value="KAH0965629.1"/>
    <property type="molecule type" value="Genomic_DNA"/>
</dbReference>
<evidence type="ECO:0000256" key="4">
    <source>
        <dbReference type="PIRSR" id="PIRSR639383-2"/>
    </source>
</evidence>
<dbReference type="InterPro" id="IPR039383">
    <property type="entry name" value="FHIT"/>
</dbReference>
<feature type="region of interest" description="Disordered" evidence="8">
    <location>
        <begin position="84"/>
        <end position="108"/>
    </location>
</feature>
<feature type="binding site" evidence="4">
    <location>
        <position position="129"/>
    </location>
    <ligand>
        <name>substrate</name>
    </ligand>
</feature>
<keyword evidence="2 7" id="KW-0378">Hydrolase</keyword>
<name>A0A9P8SKV6_9HYPO</name>
<keyword evidence="1 7" id="KW-0547">Nucleotide-binding</keyword>
<dbReference type="InterPro" id="IPR011146">
    <property type="entry name" value="HIT-like"/>
</dbReference>
<evidence type="ECO:0000256" key="8">
    <source>
        <dbReference type="SAM" id="MobiDB-lite"/>
    </source>
</evidence>
<comment type="cofactor">
    <cofactor evidence="7">
        <name>Mn(2+)</name>
        <dbReference type="ChEBI" id="CHEBI:29035"/>
    </cofactor>
</comment>
<keyword evidence="11" id="KW-1185">Reference proteome</keyword>
<accession>A0A9P8SKV6</accession>
<dbReference type="GO" id="GO:0047710">
    <property type="term" value="F:bis(5'-adenosyl)-triphosphatase activity"/>
    <property type="evidence" value="ECO:0007669"/>
    <property type="project" value="UniProtKB-UniRule"/>
</dbReference>
<sequence length="203" mass="21306">MTMTSEGPVSFGPYEVTKQVFLTTPLSFALVNLKPLIPGHVLVCPRTAHERLTDLSPGETADLFATVQLTQRLLARTYFGDAGAAAKSKEPPSSSSGSSDEPARPAGSFTVAVQDGPEAGQTVPHVHVHVIPRTRDDLGEGAAGDDVYVRLAAEAGNVGGALAVRTPEQMHDEAERYRATLRDMGVEQGDRSAAGGSASIPSR</sequence>
<protein>
    <recommendedName>
        <fullName evidence="7">Bis(5'-adenosyl)-triphosphatase</fullName>
        <ecNumber evidence="7">3.6.1.29</ecNumber>
    </recommendedName>
</protein>
<feature type="domain" description="HIT" evidence="9">
    <location>
        <begin position="7"/>
        <end position="140"/>
    </location>
</feature>
<dbReference type="CDD" id="cd01275">
    <property type="entry name" value="FHIT"/>
    <property type="match status" value="1"/>
</dbReference>
<dbReference type="PROSITE" id="PS00892">
    <property type="entry name" value="HIT_1"/>
    <property type="match status" value="1"/>
</dbReference>
<feature type="binding site" evidence="4">
    <location>
        <position position="32"/>
    </location>
    <ligand>
        <name>substrate</name>
    </ligand>
</feature>
<dbReference type="InterPro" id="IPR036265">
    <property type="entry name" value="HIT-like_sf"/>
</dbReference>
<dbReference type="Pfam" id="PF01230">
    <property type="entry name" value="HIT"/>
    <property type="match status" value="1"/>
</dbReference>
<dbReference type="Proteomes" id="UP000824596">
    <property type="component" value="Unassembled WGS sequence"/>
</dbReference>
<dbReference type="InterPro" id="IPR051884">
    <property type="entry name" value="Bis(5'-adenosyl)-TPase_reg"/>
</dbReference>
<dbReference type="OrthoDB" id="680339at2759"/>
<evidence type="ECO:0000256" key="1">
    <source>
        <dbReference type="ARBA" id="ARBA00022741"/>
    </source>
</evidence>
<feature type="binding site" evidence="4">
    <location>
        <begin position="120"/>
        <end position="123"/>
    </location>
    <ligand>
        <name>substrate</name>
    </ligand>
</feature>
<gene>
    <name evidence="10" type="ORF">HRG_03645</name>
</gene>
<proteinExistence type="predicted"/>
<feature type="site" description="Important for induction of apoptosis" evidence="5">
    <location>
        <position position="148"/>
    </location>
</feature>
<dbReference type="InterPro" id="IPR019808">
    <property type="entry name" value="Histidine_triad_CS"/>
</dbReference>
<dbReference type="RefSeq" id="XP_044723142.1">
    <property type="nucleotide sequence ID" value="XM_044862116.1"/>
</dbReference>
<evidence type="ECO:0000259" key="9">
    <source>
        <dbReference type="PROSITE" id="PS51084"/>
    </source>
</evidence>
<dbReference type="PANTHER" id="PTHR46243:SF1">
    <property type="entry name" value="BIS(5'-ADENOSYL)-TRIPHOSPHATASE"/>
    <property type="match status" value="1"/>
</dbReference>
<dbReference type="EC" id="3.6.1.29" evidence="7"/>